<sequence>MLVVSGLSRFSLLLTTLARFLALAVLPCPARFELFGSQHPVAGFGTPPLIHHRDRLVVIIGSVVATADEFISARNSFKEICR</sequence>
<keyword evidence="2" id="KW-1185">Reference proteome</keyword>
<evidence type="ECO:0000313" key="2">
    <source>
        <dbReference type="Proteomes" id="UP000193387"/>
    </source>
</evidence>
<comment type="caution">
    <text evidence="1">The sequence shown here is derived from an EMBL/GenBank/DDBJ whole genome shotgun (WGS) entry which is preliminary data.</text>
</comment>
<dbReference type="EMBL" id="LQPR01000040">
    <property type="protein sequence ID" value="ORW70372.1"/>
    <property type="molecule type" value="Genomic_DNA"/>
</dbReference>
<name>A0AAJ3NNY1_9MYCO</name>
<organism evidence="1 2">
    <name type="scientific">Mycobacterium saskatchewanense</name>
    <dbReference type="NCBI Taxonomy" id="220927"/>
    <lineage>
        <taxon>Bacteria</taxon>
        <taxon>Bacillati</taxon>
        <taxon>Actinomycetota</taxon>
        <taxon>Actinomycetes</taxon>
        <taxon>Mycobacteriales</taxon>
        <taxon>Mycobacteriaceae</taxon>
        <taxon>Mycobacterium</taxon>
        <taxon>Mycobacterium simiae complex</taxon>
    </lineage>
</organism>
<evidence type="ECO:0000313" key="1">
    <source>
        <dbReference type="EMBL" id="ORW70372.1"/>
    </source>
</evidence>
<reference evidence="1 2" key="1">
    <citation type="submission" date="2016-01" db="EMBL/GenBank/DDBJ databases">
        <title>The new phylogeny of the genus Mycobacterium.</title>
        <authorList>
            <person name="Tarcisio F."/>
            <person name="Conor M."/>
            <person name="Antonella G."/>
            <person name="Elisabetta G."/>
            <person name="Giulia F.S."/>
            <person name="Sara T."/>
            <person name="Anna F."/>
            <person name="Clotilde B."/>
            <person name="Roberto B."/>
            <person name="Veronica D.S."/>
            <person name="Fabio R."/>
            <person name="Monica P."/>
            <person name="Olivier J."/>
            <person name="Enrico T."/>
            <person name="Nicola S."/>
        </authorList>
    </citation>
    <scope>NUCLEOTIDE SEQUENCE [LARGE SCALE GENOMIC DNA]</scope>
    <source>
        <strain evidence="1 2">DSM 44616</strain>
    </source>
</reference>
<proteinExistence type="predicted"/>
<dbReference type="Proteomes" id="UP000193387">
    <property type="component" value="Unassembled WGS sequence"/>
</dbReference>
<accession>A0AAJ3NNY1</accession>
<dbReference type="AlphaFoldDB" id="A0AAJ3NNY1"/>
<gene>
    <name evidence="1" type="ORF">AWC23_17110</name>
</gene>
<protein>
    <submittedName>
        <fullName evidence="1">Uncharacterized protein</fullName>
    </submittedName>
</protein>